<name>A0ACC0CQ50_9PEZI</name>
<keyword evidence="2" id="KW-1185">Reference proteome</keyword>
<protein>
    <submittedName>
        <fullName evidence="1">Uncharacterized protein</fullName>
    </submittedName>
</protein>
<proteinExistence type="predicted"/>
<gene>
    <name evidence="1" type="ORF">F4821DRAFT_246841</name>
</gene>
<evidence type="ECO:0000313" key="1">
    <source>
        <dbReference type="EMBL" id="KAI6082603.1"/>
    </source>
</evidence>
<dbReference type="EMBL" id="MU394368">
    <property type="protein sequence ID" value="KAI6082603.1"/>
    <property type="molecule type" value="Genomic_DNA"/>
</dbReference>
<sequence>MAYQNTATTGAIQNNFGLDITLNRNIHYHIATVATAQQFGSPLRTRYSYNPLHELIQATNDADIAVKRYYGDNIYGSEKGKIMTASGHTREIMMQEVTNQKGEHPTQLSTIIVCLSVYLDKRWLSPILASAIMLFTHGQMDKSMEGDICILQEKIEKYAGAVLSRDGMCNKLENAKSRAQGLIKSAAPHIQDHTLFLPPRTPAEEGDFVEFIVELWSARIDGEKIYTRSVKLLALALLLSEYGWQVDVFVESDARIVPVKGDIMALSVIYSSDVTSSKSRQYIENHNRYVRMSRSSHPTASCIAAHMGEVTSRSFSASEHHRLGFMAGYNSFNSFCDSAIGFQIKLRDSGKIRLGIQHRYLVPATIYHMHCWSPVNRCMPREMPLEFKKLVALALHEAFPNEDDWKTLSDELEDDDCSETSITTLLSCPKGDKERLWSVAGATICALDRIILSLVNLPSESLVRIPVYESLKRYIFDSVRLLEDLLSSDEDEGQGLEPGRAVELCAIRLAGLEPGNPRIPPNFYNIIGYWNAQQGILLTSILERTLYFDLPTEKQRPLTFFNTPIMGMPTDDGDWIKAGTVDSAVMRRKQRFHEKSSRQCDIVIEYRPNFERDSNTVVAAVFMNGVFSHLLALSGIMSQWYTHSRCEFEHPNPPDDESQMTQQPFLHPFDSFEPGEIAVPPEDMIIVVGPQVNTVSRFFSSLVYKPKNPVIQNGCWNCVLKDAKDTGSCVIIPRPEVSLSITKPSRKRKADWS</sequence>
<reference evidence="1 2" key="1">
    <citation type="journal article" date="2022" name="New Phytol.">
        <title>Ecological generalism drives hyperdiversity of secondary metabolite gene clusters in xylarialean endophytes.</title>
        <authorList>
            <person name="Franco M.E.E."/>
            <person name="Wisecaver J.H."/>
            <person name="Arnold A.E."/>
            <person name="Ju Y.M."/>
            <person name="Slot J.C."/>
            <person name="Ahrendt S."/>
            <person name="Moore L.P."/>
            <person name="Eastman K.E."/>
            <person name="Scott K."/>
            <person name="Konkel Z."/>
            <person name="Mondo S.J."/>
            <person name="Kuo A."/>
            <person name="Hayes R.D."/>
            <person name="Haridas S."/>
            <person name="Andreopoulos B."/>
            <person name="Riley R."/>
            <person name="LaButti K."/>
            <person name="Pangilinan J."/>
            <person name="Lipzen A."/>
            <person name="Amirebrahimi M."/>
            <person name="Yan J."/>
            <person name="Adam C."/>
            <person name="Keymanesh K."/>
            <person name="Ng V."/>
            <person name="Louie K."/>
            <person name="Northen T."/>
            <person name="Drula E."/>
            <person name="Henrissat B."/>
            <person name="Hsieh H.M."/>
            <person name="Youens-Clark K."/>
            <person name="Lutzoni F."/>
            <person name="Miadlikowska J."/>
            <person name="Eastwood D.C."/>
            <person name="Hamelin R.C."/>
            <person name="Grigoriev I.V."/>
            <person name="U'Ren J.M."/>
        </authorList>
    </citation>
    <scope>NUCLEOTIDE SEQUENCE [LARGE SCALE GENOMIC DNA]</scope>
    <source>
        <strain evidence="1 2">ER1909</strain>
    </source>
</reference>
<organism evidence="1 2">
    <name type="scientific">Hypoxylon rubiginosum</name>
    <dbReference type="NCBI Taxonomy" id="110542"/>
    <lineage>
        <taxon>Eukaryota</taxon>
        <taxon>Fungi</taxon>
        <taxon>Dikarya</taxon>
        <taxon>Ascomycota</taxon>
        <taxon>Pezizomycotina</taxon>
        <taxon>Sordariomycetes</taxon>
        <taxon>Xylariomycetidae</taxon>
        <taxon>Xylariales</taxon>
        <taxon>Hypoxylaceae</taxon>
        <taxon>Hypoxylon</taxon>
    </lineage>
</organism>
<evidence type="ECO:0000313" key="2">
    <source>
        <dbReference type="Proteomes" id="UP001497680"/>
    </source>
</evidence>
<dbReference type="Proteomes" id="UP001497680">
    <property type="component" value="Unassembled WGS sequence"/>
</dbReference>
<comment type="caution">
    <text evidence="1">The sequence shown here is derived from an EMBL/GenBank/DDBJ whole genome shotgun (WGS) entry which is preliminary data.</text>
</comment>
<accession>A0ACC0CQ50</accession>